<dbReference type="GeneID" id="11531313"/>
<dbReference type="GO" id="GO:0016020">
    <property type="term" value="C:membrane"/>
    <property type="evidence" value="ECO:0007669"/>
    <property type="project" value="EnsemblFungi"/>
</dbReference>
<feature type="region of interest" description="Disordered" evidence="1">
    <location>
        <begin position="611"/>
        <end position="631"/>
    </location>
</feature>
<dbReference type="AlphaFoldDB" id="G8BU21"/>
<evidence type="ECO:0000313" key="4">
    <source>
        <dbReference type="EMBL" id="CCE63399.1"/>
    </source>
</evidence>
<keyword evidence="2" id="KW-1133">Transmembrane helix</keyword>
<gene>
    <name evidence="4" type="primary">TPHA0E03090</name>
    <name evidence="4" type="ordered locus">TPHA_0E03090</name>
</gene>
<protein>
    <recommendedName>
        <fullName evidence="3">Partial AB-hydrolase lipase domain-containing protein</fullName>
    </recommendedName>
</protein>
<dbReference type="GO" id="GO:0005811">
    <property type="term" value="C:lipid droplet"/>
    <property type="evidence" value="ECO:0007669"/>
    <property type="project" value="EnsemblFungi"/>
</dbReference>
<dbReference type="HOGENOM" id="CLU_024238_3_1_1"/>
<keyword evidence="2" id="KW-0472">Membrane</keyword>
<accession>G8BU21</accession>
<evidence type="ECO:0000259" key="3">
    <source>
        <dbReference type="Pfam" id="PF04083"/>
    </source>
</evidence>
<dbReference type="Gene3D" id="3.40.50.1820">
    <property type="entry name" value="alpha/beta hydrolase"/>
    <property type="match status" value="1"/>
</dbReference>
<proteinExistence type="predicted"/>
<dbReference type="InterPro" id="IPR029058">
    <property type="entry name" value="AB_hydrolase_fold"/>
</dbReference>
<dbReference type="EMBL" id="HE612860">
    <property type="protein sequence ID" value="CCE63399.1"/>
    <property type="molecule type" value="Genomic_DNA"/>
</dbReference>
<keyword evidence="5" id="KW-1185">Reference proteome</keyword>
<evidence type="ECO:0000256" key="2">
    <source>
        <dbReference type="SAM" id="Phobius"/>
    </source>
</evidence>
<dbReference type="Pfam" id="PF04083">
    <property type="entry name" value="Abhydro_lipase"/>
    <property type="match status" value="1"/>
</dbReference>
<dbReference type="OrthoDB" id="6130531at2759"/>
<reference evidence="4 5" key="1">
    <citation type="journal article" date="2011" name="Proc. Natl. Acad. Sci. U.S.A.">
        <title>Evolutionary erosion of yeast sex chromosomes by mating-type switching accidents.</title>
        <authorList>
            <person name="Gordon J.L."/>
            <person name="Armisen D."/>
            <person name="Proux-Wera E."/>
            <person name="Oheigeartaigh S.S."/>
            <person name="Byrne K.P."/>
            <person name="Wolfe K.H."/>
        </authorList>
    </citation>
    <scope>NUCLEOTIDE SEQUENCE [LARGE SCALE GENOMIC DNA]</scope>
    <source>
        <strain evidence="5">ATCC 24235 / CBS 4417 / NBRC 1672 / NRRL Y-8282 / UCD 70-5</strain>
    </source>
</reference>
<dbReference type="STRING" id="1071381.G8BU21"/>
<name>G8BU21_TETPH</name>
<dbReference type="SUPFAM" id="SSF53474">
    <property type="entry name" value="alpha/beta-Hydrolases"/>
    <property type="match status" value="1"/>
</dbReference>
<evidence type="ECO:0000313" key="5">
    <source>
        <dbReference type="Proteomes" id="UP000005666"/>
    </source>
</evidence>
<keyword evidence="2" id="KW-0812">Transmembrane</keyword>
<dbReference type="PANTHER" id="PTHR11005">
    <property type="entry name" value="LYSOSOMAL ACID LIPASE-RELATED"/>
    <property type="match status" value="1"/>
</dbReference>
<dbReference type="KEGG" id="tpf:TPHA_0E03090"/>
<dbReference type="InterPro" id="IPR006693">
    <property type="entry name" value="AB_hydrolase_lipase"/>
</dbReference>
<dbReference type="OMA" id="TIGANIW"/>
<feature type="domain" description="Partial AB-hydrolase lipase" evidence="3">
    <location>
        <begin position="168"/>
        <end position="227"/>
    </location>
</feature>
<dbReference type="GO" id="GO:0016125">
    <property type="term" value="P:sterol metabolic process"/>
    <property type="evidence" value="ECO:0007669"/>
    <property type="project" value="EnsemblFungi"/>
</dbReference>
<feature type="transmembrane region" description="Helical" evidence="2">
    <location>
        <begin position="38"/>
        <end position="57"/>
    </location>
</feature>
<organism evidence="4 5">
    <name type="scientific">Tetrapisispora phaffii (strain ATCC 24235 / CBS 4417 / NBRC 1672 / NRRL Y-8282 / UCD 70-5)</name>
    <name type="common">Yeast</name>
    <name type="synonym">Fabospora phaffii</name>
    <dbReference type="NCBI Taxonomy" id="1071381"/>
    <lineage>
        <taxon>Eukaryota</taxon>
        <taxon>Fungi</taxon>
        <taxon>Dikarya</taxon>
        <taxon>Ascomycota</taxon>
        <taxon>Saccharomycotina</taxon>
        <taxon>Saccharomycetes</taxon>
        <taxon>Saccharomycetales</taxon>
        <taxon>Saccharomycetaceae</taxon>
        <taxon>Tetrapisispora</taxon>
    </lineage>
</organism>
<dbReference type="eggNOG" id="KOG2624">
    <property type="taxonomic scope" value="Eukaryota"/>
</dbReference>
<sequence>MLGLNHSFRFARRILSFILPLFLKNVIKSVCSFIILNIFLTYLLMFAIVNNIVLHIAKKNRNYYFRDTRSSLTKILPKKFRSIIKKHTSNLFLVKNTSSKDLNIKIINEIDNDIANNIVYDHYVTDVDKIEYEKDDDCIGEIENEENPFKNSFENLTKHDKFLISDLNYYFQKYNIDIETIEIETDDGFIIELWHLIPNSNSNIKTHGHPVLLLHGLLQSSGSFASSGKKSLAYFLCTSGYDVWLGNNRCGFEPKYNHSKLKKDDVWDWDVKEMIKYDLRAMIEKILVDTDYQKLTLVGHSQGTAISIYGLINGEDIFEDGFRLIDKIENFVALAPAVYPGPLLEDKLFIRLLRDYINNDICFGTKSFLPIMMFVRNYFEKRVFAYLCYTMFNYLFDWNDKLWNNNIRNRHFMFSPVYVSVKLMKWWLSPDENDHSFIRNSDIMFPDSKVWFPIKDDVKKSNRKILETHTNAPKGSLNDLPNLLFFVLKQDRLVDGERLINHLINYEDHNLFKIWYIEEYSHMDVLWANDIIERVGRPLINNLREPKQNMHNLIESVSISNFISKAEDNAETEYEAIDSDSELISTEEIISVPSPEFISKLTNSTISNLRSGNSIDGDKSETEIEETENETEIQNTIKNKKLTVIESNI</sequence>
<evidence type="ECO:0000256" key="1">
    <source>
        <dbReference type="SAM" id="MobiDB-lite"/>
    </source>
</evidence>
<dbReference type="RefSeq" id="XP_003685833.1">
    <property type="nucleotide sequence ID" value="XM_003685785.1"/>
</dbReference>
<dbReference type="Proteomes" id="UP000005666">
    <property type="component" value="Chromosome 5"/>
</dbReference>
<dbReference type="GO" id="GO:0004771">
    <property type="term" value="F:sterol ester esterase activity"/>
    <property type="evidence" value="ECO:0007669"/>
    <property type="project" value="EnsemblFungi"/>
</dbReference>